<evidence type="ECO:0000313" key="5">
    <source>
        <dbReference type="Proteomes" id="UP000489600"/>
    </source>
</evidence>
<keyword evidence="2" id="KW-0430">Lectin</keyword>
<proteinExistence type="inferred from homology"/>
<dbReference type="Proteomes" id="UP000489600">
    <property type="component" value="Unassembled WGS sequence"/>
</dbReference>
<dbReference type="PANTHER" id="PTHR47293:SF13">
    <property type="entry name" value="JACALIN-RELATED LECTIN 45"/>
    <property type="match status" value="1"/>
</dbReference>
<dbReference type="SUPFAM" id="SSF51101">
    <property type="entry name" value="Mannose-binding lectins"/>
    <property type="match status" value="2"/>
</dbReference>
<gene>
    <name evidence="4" type="ORF">ANE_LOCUS8338</name>
</gene>
<protein>
    <recommendedName>
        <fullName evidence="3">Jacalin-type lectin domain-containing protein</fullName>
    </recommendedName>
</protein>
<dbReference type="PANTHER" id="PTHR47293">
    <property type="entry name" value="JACALIN-RELATED LECTIN 3"/>
    <property type="match status" value="1"/>
</dbReference>
<dbReference type="SMART" id="SM00915">
    <property type="entry name" value="Jacalin"/>
    <property type="match status" value="1"/>
</dbReference>
<feature type="domain" description="Jacalin-type lectin" evidence="3">
    <location>
        <begin position="2"/>
        <end position="48"/>
    </location>
</feature>
<reference evidence="4" key="1">
    <citation type="submission" date="2019-07" db="EMBL/GenBank/DDBJ databases">
        <authorList>
            <person name="Dittberner H."/>
        </authorList>
    </citation>
    <scope>NUCLEOTIDE SEQUENCE [LARGE SCALE GENOMIC DNA]</scope>
</reference>
<keyword evidence="5" id="KW-1185">Reference proteome</keyword>
<dbReference type="EMBL" id="CABITT030000003">
    <property type="protein sequence ID" value="VVA97893.1"/>
    <property type="molecule type" value="Genomic_DNA"/>
</dbReference>
<dbReference type="InterPro" id="IPR036404">
    <property type="entry name" value="Jacalin-like_lectin_dom_sf"/>
</dbReference>
<name>A0A565B8D2_9BRAS</name>
<organism evidence="4 5">
    <name type="scientific">Arabis nemorensis</name>
    <dbReference type="NCBI Taxonomy" id="586526"/>
    <lineage>
        <taxon>Eukaryota</taxon>
        <taxon>Viridiplantae</taxon>
        <taxon>Streptophyta</taxon>
        <taxon>Embryophyta</taxon>
        <taxon>Tracheophyta</taxon>
        <taxon>Spermatophyta</taxon>
        <taxon>Magnoliopsida</taxon>
        <taxon>eudicotyledons</taxon>
        <taxon>Gunneridae</taxon>
        <taxon>Pentapetalae</taxon>
        <taxon>rosids</taxon>
        <taxon>malvids</taxon>
        <taxon>Brassicales</taxon>
        <taxon>Brassicaceae</taxon>
        <taxon>Arabideae</taxon>
        <taxon>Arabis</taxon>
    </lineage>
</organism>
<evidence type="ECO:0000313" key="4">
    <source>
        <dbReference type="EMBL" id="VVA97893.1"/>
    </source>
</evidence>
<dbReference type="Gene3D" id="2.100.10.30">
    <property type="entry name" value="Jacalin-like lectin domain"/>
    <property type="match status" value="2"/>
</dbReference>
<accession>A0A565B8D2</accession>
<dbReference type="PROSITE" id="PS51752">
    <property type="entry name" value="JACALIN_LECTIN"/>
    <property type="match status" value="2"/>
</dbReference>
<dbReference type="GO" id="GO:0030246">
    <property type="term" value="F:carbohydrate binding"/>
    <property type="evidence" value="ECO:0007669"/>
    <property type="project" value="UniProtKB-KW"/>
</dbReference>
<evidence type="ECO:0000256" key="2">
    <source>
        <dbReference type="ARBA" id="ARBA00022734"/>
    </source>
</evidence>
<sequence>MSRKVGPYGGDNGNEWDDGVYDGLRKVYVGEDGDRVSYVEFEYVKGDQSITLSHGIGTKLSLEAKGFDKLVGFRGMSSHDRLNALGAHFAVALAPPLEKLKAKGGKIGKEWDDGIHDNVCKITVTYEGHCVYLVQFKYLNGTTIVTGEAHGKFSPLPTSKTEKIRKPSPTLSII</sequence>
<dbReference type="Pfam" id="PF01419">
    <property type="entry name" value="Jacalin"/>
    <property type="match status" value="2"/>
</dbReference>
<dbReference type="OrthoDB" id="1065362at2759"/>
<evidence type="ECO:0000259" key="3">
    <source>
        <dbReference type="PROSITE" id="PS51752"/>
    </source>
</evidence>
<comment type="similarity">
    <text evidence="1">Belongs to the jacalin lectin family.</text>
</comment>
<dbReference type="AlphaFoldDB" id="A0A565B8D2"/>
<dbReference type="InterPro" id="IPR001229">
    <property type="entry name" value="Jacalin-like_lectin_dom"/>
</dbReference>
<feature type="domain" description="Jacalin-type lectin" evidence="3">
    <location>
        <begin position="97"/>
        <end position="174"/>
    </location>
</feature>
<comment type="caution">
    <text evidence="4">The sequence shown here is derived from an EMBL/GenBank/DDBJ whole genome shotgun (WGS) entry which is preliminary data.</text>
</comment>
<evidence type="ECO:0000256" key="1">
    <source>
        <dbReference type="ARBA" id="ARBA00006568"/>
    </source>
</evidence>